<protein>
    <recommendedName>
        <fullName evidence="11 14">4-hydroxy-tetrahydrodipicolinate reductase</fullName>
        <shortName evidence="14">HTPA reductase</shortName>
        <ecNumber evidence="11 14">1.17.1.8</ecNumber>
    </recommendedName>
</protein>
<dbReference type="FunFam" id="3.40.50.720:FF:000048">
    <property type="entry name" value="4-hydroxy-tetrahydrodipicolinate reductase"/>
    <property type="match status" value="1"/>
</dbReference>
<comment type="caution">
    <text evidence="14">Was originally thought to be a dihydrodipicolinate reductase (DHDPR), catalyzing the conversion of dihydrodipicolinate to tetrahydrodipicolinate. However, it was shown in E.coli that the substrate of the enzymatic reaction is not dihydrodipicolinate (DHDP) but in fact (2S,4S)-4-hydroxy-2,3,4,5-tetrahydrodipicolinic acid (HTPA), the product released by the DapA-catalyzed reaction.</text>
</comment>
<dbReference type="GO" id="GO:0008839">
    <property type="term" value="F:4-hydroxy-tetrahydrodipicolinate reductase"/>
    <property type="evidence" value="ECO:0007669"/>
    <property type="project" value="UniProtKB-UniRule"/>
</dbReference>
<feature type="binding site" evidence="14">
    <location>
        <begin position="179"/>
        <end position="180"/>
    </location>
    <ligand>
        <name>(S)-2,3,4,5-tetrahydrodipicolinate</name>
        <dbReference type="ChEBI" id="CHEBI:16845"/>
    </ligand>
</feature>
<evidence type="ECO:0000256" key="6">
    <source>
        <dbReference type="ARBA" id="ARBA00022915"/>
    </source>
</evidence>
<accession>A0A450WGC5</accession>
<dbReference type="FunFam" id="3.30.360.10:FF:000004">
    <property type="entry name" value="4-hydroxy-tetrahydrodipicolinate reductase"/>
    <property type="match status" value="1"/>
</dbReference>
<sequence>MASFDTNTATSSDTKVNIGINGAAGQMGRNLIKACIEDETLQLTVAMEHPRHDALGIDAGILVGLNKQGISITDHLPDVINECDVLIDFTTPKSTLTNLSICRTSGRRMVIGTTGLSETEQTMIAEAARDIPIVFAPNMSIGVTLCFKLAELAARALGDDVDIEIIEAHHRRKTDAPSGTALRFGKIIADTLGRDLTQHAVYGREGKTNARDRQTIGFETIRAGDIVGEHTVLFAGAGERIEITHRALSREIFSHGALRAAHWIMGKKNGLFDMQDVLGL</sequence>
<keyword evidence="5 14" id="KW-0521">NADP</keyword>
<evidence type="ECO:0000256" key="10">
    <source>
        <dbReference type="ARBA" id="ARBA00037922"/>
    </source>
</evidence>
<evidence type="ECO:0000313" key="17">
    <source>
        <dbReference type="EMBL" id="VFK16093.1"/>
    </source>
</evidence>
<dbReference type="Pfam" id="PF01113">
    <property type="entry name" value="DapB_N"/>
    <property type="match status" value="1"/>
</dbReference>
<dbReference type="AlphaFoldDB" id="A0A450WGC5"/>
<dbReference type="InterPro" id="IPR022663">
    <property type="entry name" value="DapB_C"/>
</dbReference>
<feature type="binding site" evidence="14">
    <location>
        <begin position="136"/>
        <end position="139"/>
    </location>
    <ligand>
        <name>NAD(+)</name>
        <dbReference type="ChEBI" id="CHEBI:57540"/>
    </ligand>
</feature>
<evidence type="ECO:0000256" key="9">
    <source>
        <dbReference type="ARBA" id="ARBA00023154"/>
    </source>
</evidence>
<evidence type="ECO:0000256" key="2">
    <source>
        <dbReference type="ARBA" id="ARBA00006642"/>
    </source>
</evidence>
<evidence type="ECO:0000256" key="4">
    <source>
        <dbReference type="ARBA" id="ARBA00022605"/>
    </source>
</evidence>
<evidence type="ECO:0000256" key="3">
    <source>
        <dbReference type="ARBA" id="ARBA00022490"/>
    </source>
</evidence>
<dbReference type="InterPro" id="IPR000846">
    <property type="entry name" value="DapB_N"/>
</dbReference>
<dbReference type="InterPro" id="IPR036291">
    <property type="entry name" value="NAD(P)-bd_dom_sf"/>
</dbReference>
<comment type="subunit">
    <text evidence="14">Homotetramer.</text>
</comment>
<comment type="similarity">
    <text evidence="2 14">Belongs to the DapB family.</text>
</comment>
<dbReference type="GO" id="GO:0051287">
    <property type="term" value="F:NAD binding"/>
    <property type="evidence" value="ECO:0007669"/>
    <property type="project" value="UniProtKB-UniRule"/>
</dbReference>
<comment type="function">
    <text evidence="14">Catalyzes the conversion of 4-hydroxy-tetrahydrodipicolinate (HTPA) to tetrahydrodipicolinate.</text>
</comment>
<dbReference type="SUPFAM" id="SSF51735">
    <property type="entry name" value="NAD(P)-binding Rossmann-fold domains"/>
    <property type="match status" value="1"/>
</dbReference>
<comment type="pathway">
    <text evidence="10 14">Amino-acid biosynthesis; L-lysine biosynthesis via DAP pathway; (S)-tetrahydrodipicolinate from L-aspartate: step 4/4.</text>
</comment>
<proteinExistence type="inferred from homology"/>
<comment type="catalytic activity">
    <reaction evidence="13 14">
        <text>(S)-2,3,4,5-tetrahydrodipicolinate + NAD(+) + H2O = (2S,4S)-4-hydroxy-2,3,4,5-tetrahydrodipicolinate + NADH + H(+)</text>
        <dbReference type="Rhea" id="RHEA:35323"/>
        <dbReference type="ChEBI" id="CHEBI:15377"/>
        <dbReference type="ChEBI" id="CHEBI:15378"/>
        <dbReference type="ChEBI" id="CHEBI:16845"/>
        <dbReference type="ChEBI" id="CHEBI:57540"/>
        <dbReference type="ChEBI" id="CHEBI:57945"/>
        <dbReference type="ChEBI" id="CHEBI:67139"/>
        <dbReference type="EC" id="1.17.1.8"/>
    </reaction>
</comment>
<evidence type="ECO:0000256" key="11">
    <source>
        <dbReference type="ARBA" id="ARBA00038983"/>
    </source>
</evidence>
<dbReference type="GO" id="GO:0019877">
    <property type="term" value="P:diaminopimelate biosynthetic process"/>
    <property type="evidence" value="ECO:0007669"/>
    <property type="project" value="UniProtKB-UniRule"/>
</dbReference>
<comment type="catalytic activity">
    <reaction evidence="12 14">
        <text>(S)-2,3,4,5-tetrahydrodipicolinate + NADP(+) + H2O = (2S,4S)-4-hydroxy-2,3,4,5-tetrahydrodipicolinate + NADPH + H(+)</text>
        <dbReference type="Rhea" id="RHEA:35331"/>
        <dbReference type="ChEBI" id="CHEBI:15377"/>
        <dbReference type="ChEBI" id="CHEBI:15378"/>
        <dbReference type="ChEBI" id="CHEBI:16845"/>
        <dbReference type="ChEBI" id="CHEBI:57783"/>
        <dbReference type="ChEBI" id="CHEBI:58349"/>
        <dbReference type="ChEBI" id="CHEBI:67139"/>
        <dbReference type="EC" id="1.17.1.8"/>
    </reaction>
</comment>
<evidence type="ECO:0000259" key="16">
    <source>
        <dbReference type="Pfam" id="PF05173"/>
    </source>
</evidence>
<comment type="subcellular location">
    <subcellularLocation>
        <location evidence="1 14">Cytoplasm</location>
    </subcellularLocation>
</comment>
<organism evidence="17">
    <name type="scientific">Candidatus Kentrum sp. LPFa</name>
    <dbReference type="NCBI Taxonomy" id="2126335"/>
    <lineage>
        <taxon>Bacteria</taxon>
        <taxon>Pseudomonadati</taxon>
        <taxon>Pseudomonadota</taxon>
        <taxon>Gammaproteobacteria</taxon>
        <taxon>Candidatus Kentrum</taxon>
    </lineage>
</organism>
<name>A0A450WGC5_9GAMM</name>
<feature type="binding site" evidence="14">
    <location>
        <begin position="112"/>
        <end position="114"/>
    </location>
    <ligand>
        <name>NAD(+)</name>
        <dbReference type="ChEBI" id="CHEBI:57540"/>
    </ligand>
</feature>
<dbReference type="Gene3D" id="3.30.360.10">
    <property type="entry name" value="Dihydrodipicolinate Reductase, domain 2"/>
    <property type="match status" value="1"/>
</dbReference>
<dbReference type="SUPFAM" id="SSF55347">
    <property type="entry name" value="Glyceraldehyde-3-phosphate dehydrogenase-like, C-terminal domain"/>
    <property type="match status" value="1"/>
</dbReference>
<dbReference type="CDD" id="cd02274">
    <property type="entry name" value="DHDPR_N"/>
    <property type="match status" value="1"/>
</dbReference>
<evidence type="ECO:0000256" key="5">
    <source>
        <dbReference type="ARBA" id="ARBA00022857"/>
    </source>
</evidence>
<evidence type="ECO:0000256" key="1">
    <source>
        <dbReference type="ARBA" id="ARBA00004496"/>
    </source>
</evidence>
<dbReference type="NCBIfam" id="TIGR00036">
    <property type="entry name" value="dapB"/>
    <property type="match status" value="1"/>
</dbReference>
<reference evidence="17" key="1">
    <citation type="submission" date="2019-02" db="EMBL/GenBank/DDBJ databases">
        <authorList>
            <person name="Gruber-Vodicka R. H."/>
            <person name="Seah K. B. B."/>
        </authorList>
    </citation>
    <scope>NUCLEOTIDE SEQUENCE</scope>
    <source>
        <strain evidence="17">BECK_S313</strain>
    </source>
</reference>
<feature type="binding site" evidence="14">
    <location>
        <position position="170"/>
    </location>
    <ligand>
        <name>(S)-2,3,4,5-tetrahydrodipicolinate</name>
        <dbReference type="ChEBI" id="CHEBI:16845"/>
    </ligand>
</feature>
<dbReference type="UniPathway" id="UPA00034">
    <property type="reaction ID" value="UER00018"/>
</dbReference>
<dbReference type="Pfam" id="PF05173">
    <property type="entry name" value="DapB_C"/>
    <property type="match status" value="1"/>
</dbReference>
<dbReference type="InterPro" id="IPR023940">
    <property type="entry name" value="DHDPR_bac"/>
</dbReference>
<keyword evidence="6 14" id="KW-0220">Diaminopimelate biosynthesis</keyword>
<dbReference type="EMBL" id="CAADFK010000089">
    <property type="protein sequence ID" value="VFK16093.1"/>
    <property type="molecule type" value="Genomic_DNA"/>
</dbReference>
<feature type="active site" description="Proton donor/acceptor" evidence="14">
    <location>
        <position position="169"/>
    </location>
</feature>
<dbReference type="InterPro" id="IPR022664">
    <property type="entry name" value="DapB_N_CS"/>
</dbReference>
<dbReference type="PIRSF" id="PIRSF000161">
    <property type="entry name" value="DHPR"/>
    <property type="match status" value="1"/>
</dbReference>
<evidence type="ECO:0000256" key="14">
    <source>
        <dbReference type="HAMAP-Rule" id="MF_00102"/>
    </source>
</evidence>
<dbReference type="GO" id="GO:0050661">
    <property type="term" value="F:NADP binding"/>
    <property type="evidence" value="ECO:0007669"/>
    <property type="project" value="UniProtKB-UniRule"/>
</dbReference>
<keyword evidence="8 14" id="KW-0520">NAD</keyword>
<dbReference type="PANTHER" id="PTHR20836:SF0">
    <property type="entry name" value="4-HYDROXY-TETRAHYDRODIPICOLINATE REDUCTASE 1, CHLOROPLASTIC-RELATED"/>
    <property type="match status" value="1"/>
</dbReference>
<evidence type="ECO:0000259" key="15">
    <source>
        <dbReference type="Pfam" id="PF01113"/>
    </source>
</evidence>
<dbReference type="HAMAP" id="MF_00102">
    <property type="entry name" value="DapB"/>
    <property type="match status" value="1"/>
</dbReference>
<keyword evidence="4 14" id="KW-0028">Amino-acid biosynthesis</keyword>
<evidence type="ECO:0000256" key="8">
    <source>
        <dbReference type="ARBA" id="ARBA00023027"/>
    </source>
</evidence>
<keyword evidence="9 14" id="KW-0457">Lysine biosynthesis</keyword>
<feature type="domain" description="Dihydrodipicolinate reductase N-terminal" evidence="15">
    <location>
        <begin position="16"/>
        <end position="139"/>
    </location>
</feature>
<evidence type="ECO:0000256" key="13">
    <source>
        <dbReference type="ARBA" id="ARBA00049396"/>
    </source>
</evidence>
<dbReference type="GO" id="GO:0005829">
    <property type="term" value="C:cytosol"/>
    <property type="evidence" value="ECO:0007669"/>
    <property type="project" value="TreeGrafter"/>
</dbReference>
<keyword evidence="7 14" id="KW-0560">Oxidoreductase</keyword>
<feature type="active site" description="Proton donor" evidence="14">
    <location>
        <position position="173"/>
    </location>
</feature>
<gene>
    <name evidence="14" type="primary">dapB</name>
    <name evidence="17" type="ORF">BECKLPF1236B_GA0070989_10891</name>
</gene>
<dbReference type="PROSITE" id="PS01298">
    <property type="entry name" value="DAPB"/>
    <property type="match status" value="1"/>
</dbReference>
<evidence type="ECO:0000256" key="12">
    <source>
        <dbReference type="ARBA" id="ARBA00049080"/>
    </source>
</evidence>
<dbReference type="GO" id="GO:0016726">
    <property type="term" value="F:oxidoreductase activity, acting on CH or CH2 groups, NAD or NADP as acceptor"/>
    <property type="evidence" value="ECO:0007669"/>
    <property type="project" value="UniProtKB-UniRule"/>
</dbReference>
<feature type="binding site" evidence="14">
    <location>
        <begin position="22"/>
        <end position="27"/>
    </location>
    <ligand>
        <name>NAD(+)</name>
        <dbReference type="ChEBI" id="CHEBI:57540"/>
    </ligand>
</feature>
<dbReference type="PANTHER" id="PTHR20836">
    <property type="entry name" value="DIHYDRODIPICOLINATE REDUCTASE"/>
    <property type="match status" value="1"/>
</dbReference>
<dbReference type="EC" id="1.17.1.8" evidence="11 14"/>
<dbReference type="Gene3D" id="3.40.50.720">
    <property type="entry name" value="NAD(P)-binding Rossmann-like Domain"/>
    <property type="match status" value="1"/>
</dbReference>
<dbReference type="GO" id="GO:0009089">
    <property type="term" value="P:lysine biosynthetic process via diaminopimelate"/>
    <property type="evidence" value="ECO:0007669"/>
    <property type="project" value="UniProtKB-UniRule"/>
</dbReference>
<comment type="caution">
    <text evidence="14">Lacks conserved residue(s) required for the propagation of feature annotation.</text>
</comment>
<keyword evidence="3 14" id="KW-0963">Cytoplasm</keyword>
<feature type="domain" description="Dihydrodipicolinate reductase C-terminal" evidence="16">
    <location>
        <begin position="142"/>
        <end position="278"/>
    </location>
</feature>
<evidence type="ECO:0000256" key="7">
    <source>
        <dbReference type="ARBA" id="ARBA00023002"/>
    </source>
</evidence>